<evidence type="ECO:0000259" key="11">
    <source>
        <dbReference type="SMART" id="SM01253"/>
    </source>
</evidence>
<dbReference type="GO" id="GO:0005634">
    <property type="term" value="C:nucleus"/>
    <property type="evidence" value="ECO:0007669"/>
    <property type="project" value="UniProtKB-SubCell"/>
</dbReference>
<dbReference type="AlphaFoldDB" id="A0A8K0DYU7"/>
<dbReference type="Proteomes" id="UP000796880">
    <property type="component" value="Unassembled WGS sequence"/>
</dbReference>
<dbReference type="SMART" id="SM01253">
    <property type="entry name" value="Kin17_mid"/>
    <property type="match status" value="1"/>
</dbReference>
<dbReference type="InterPro" id="IPR019447">
    <property type="entry name" value="DNA/RNA-bd_Kin17_WH-like_dom"/>
</dbReference>
<dbReference type="Gene3D" id="2.30.30.30">
    <property type="match status" value="2"/>
</dbReference>
<dbReference type="InterPro" id="IPR036236">
    <property type="entry name" value="Znf_C2H2_sf"/>
</dbReference>
<evidence type="ECO:0000256" key="1">
    <source>
        <dbReference type="ARBA" id="ARBA00004123"/>
    </source>
</evidence>
<dbReference type="InterPro" id="IPR041330">
    <property type="entry name" value="KN17_SH3"/>
</dbReference>
<keyword evidence="5" id="KW-0862">Zinc</keyword>
<dbReference type="Pfam" id="PF10357">
    <property type="entry name" value="WH_KIN17"/>
    <property type="match status" value="1"/>
</dbReference>
<dbReference type="InterPro" id="IPR041995">
    <property type="entry name" value="KOW_KIN17"/>
</dbReference>
<keyword evidence="7" id="KW-0539">Nucleus</keyword>
<dbReference type="Gene3D" id="2.30.30.140">
    <property type="match status" value="1"/>
</dbReference>
<gene>
    <name evidence="12" type="ORF">FNV43_RR24820</name>
</gene>
<dbReference type="GO" id="GO:0006260">
    <property type="term" value="P:DNA replication"/>
    <property type="evidence" value="ECO:0007669"/>
    <property type="project" value="TreeGrafter"/>
</dbReference>
<dbReference type="PANTHER" id="PTHR12805">
    <property type="entry name" value="KIN17 KIN, ANTIGENIC DETERMINANT OF RECA PROTEIN HOMOLOG"/>
    <property type="match status" value="1"/>
</dbReference>
<accession>A0A8K0DYU7</accession>
<comment type="similarity">
    <text evidence="2">Belongs to the KIN17 family.</text>
</comment>
<name>A0A8K0DYU7_9ROSA</name>
<dbReference type="FunFam" id="1.10.10.2030:FF:000001">
    <property type="entry name" value="DNA/RNA-binding protein KIN17, putative"/>
    <property type="match status" value="1"/>
</dbReference>
<dbReference type="Pfam" id="PF18131">
    <property type="entry name" value="KN17_SH3"/>
    <property type="match status" value="1"/>
</dbReference>
<feature type="domain" description="DNA/RNA-binding protein Kin17 WH-like" evidence="11">
    <location>
        <begin position="52"/>
        <end position="178"/>
    </location>
</feature>
<reference evidence="12" key="1">
    <citation type="submission" date="2020-03" db="EMBL/GenBank/DDBJ databases">
        <title>A high-quality chromosome-level genome assembly of a woody plant with both climbing and erect habits, Rhamnella rubrinervis.</title>
        <authorList>
            <person name="Lu Z."/>
            <person name="Yang Y."/>
            <person name="Zhu X."/>
            <person name="Sun Y."/>
        </authorList>
    </citation>
    <scope>NUCLEOTIDE SEQUENCE</scope>
    <source>
        <strain evidence="12">BYM</strain>
        <tissue evidence="12">Leaf</tissue>
    </source>
</reference>
<dbReference type="GO" id="GO:0008270">
    <property type="term" value="F:zinc ion binding"/>
    <property type="evidence" value="ECO:0007669"/>
    <property type="project" value="UniProtKB-KW"/>
</dbReference>
<evidence type="ECO:0000256" key="5">
    <source>
        <dbReference type="ARBA" id="ARBA00022833"/>
    </source>
</evidence>
<comment type="subcellular location">
    <subcellularLocation>
        <location evidence="1">Nucleus</location>
    </subcellularLocation>
</comment>
<proteinExistence type="inferred from homology"/>
<sequence>MGKNDFLTPKAIANRIKAKGLQKLRWYCQMCQKQCRDENGFKCHCMSESHQRQMQVFGQNPDRIIDGYSEEFESTFLEHMKRSHRFSRIAATVVYNEYINDRHHVHMNSTKWATLTEFIKYLGRTGKCKVEETPKGWFITYIDRDSETLFKERLKNKRIRADMAEEEKQEREIKKQIERAEQLMPVENGFDQSQQAEPTRELKLETGVKIGFALGSTLSSKPVPMEKGESSRLVFEEAENDKNEKSKAGANSARNGGGGGRSALEELIREEEKKKERINRKDYWLCEGIIVKVMSKALADKGYYKQKGVVRKVIDKYVGEIEMLESKHVLRVDQEELETVIPQIGSLVRIVNGAYRGLNARLLAVDTDKFCAKVQIEKGVYDGRVLKAVEYEDICKIAHLVRILSGAYGGVNLRLSAVDTDKFCAKVQIEKGVYDGRVLKAVEYKDFCKMVQ</sequence>
<evidence type="ECO:0000256" key="3">
    <source>
        <dbReference type="ARBA" id="ARBA00022723"/>
    </source>
</evidence>
<dbReference type="SUPFAM" id="SSF57667">
    <property type="entry name" value="beta-beta-alpha zinc fingers"/>
    <property type="match status" value="1"/>
</dbReference>
<dbReference type="InterPro" id="IPR037321">
    <property type="entry name" value="KIN17-like"/>
</dbReference>
<dbReference type="GO" id="GO:0003690">
    <property type="term" value="F:double-stranded DNA binding"/>
    <property type="evidence" value="ECO:0007669"/>
    <property type="project" value="TreeGrafter"/>
</dbReference>
<feature type="coiled-coil region" evidence="9">
    <location>
        <begin position="154"/>
        <end position="183"/>
    </location>
</feature>
<evidence type="ECO:0000313" key="12">
    <source>
        <dbReference type="EMBL" id="KAF3433717.1"/>
    </source>
</evidence>
<keyword evidence="13" id="KW-1185">Reference proteome</keyword>
<dbReference type="InterPro" id="IPR014722">
    <property type="entry name" value="Rib_uL2_dom2"/>
</dbReference>
<dbReference type="GO" id="GO:0006974">
    <property type="term" value="P:DNA damage response"/>
    <property type="evidence" value="ECO:0007669"/>
    <property type="project" value="TreeGrafter"/>
</dbReference>
<evidence type="ECO:0000256" key="9">
    <source>
        <dbReference type="SAM" id="Coils"/>
    </source>
</evidence>
<dbReference type="Pfam" id="PF25092">
    <property type="entry name" value="SH3_KIN17_C"/>
    <property type="match status" value="2"/>
</dbReference>
<evidence type="ECO:0000256" key="4">
    <source>
        <dbReference type="ARBA" id="ARBA00022771"/>
    </source>
</evidence>
<dbReference type="Pfam" id="PF25095">
    <property type="entry name" value="C2H2-zf_KIN17"/>
    <property type="match status" value="1"/>
</dbReference>
<evidence type="ECO:0000256" key="8">
    <source>
        <dbReference type="ARBA" id="ARBA00073416"/>
    </source>
</evidence>
<comment type="caution">
    <text evidence="12">The sequence shown here is derived from an EMBL/GenBank/DDBJ whole genome shotgun (WGS) entry which is preliminary data.</text>
</comment>
<evidence type="ECO:0000313" key="13">
    <source>
        <dbReference type="Proteomes" id="UP000796880"/>
    </source>
</evidence>
<keyword evidence="4" id="KW-0863">Zinc-finger</keyword>
<dbReference type="FunFam" id="2.30.30.140:FF:000056">
    <property type="entry name" value="DNA/RNA-binding protein kin17-like"/>
    <property type="match status" value="1"/>
</dbReference>
<feature type="region of interest" description="Disordered" evidence="10">
    <location>
        <begin position="237"/>
        <end position="262"/>
    </location>
</feature>
<evidence type="ECO:0000256" key="6">
    <source>
        <dbReference type="ARBA" id="ARBA00023054"/>
    </source>
</evidence>
<dbReference type="FunFam" id="2.30.30.30:FF:000021">
    <property type="entry name" value="DNA/RNA-binding protein KIN17, putative"/>
    <property type="match status" value="2"/>
</dbReference>
<dbReference type="EMBL" id="VOIH02000011">
    <property type="protein sequence ID" value="KAF3433717.1"/>
    <property type="molecule type" value="Genomic_DNA"/>
</dbReference>
<dbReference type="Gene3D" id="1.10.10.2030">
    <property type="entry name" value="DNA/RNA-binding protein Kin17, conserved domain"/>
    <property type="match status" value="1"/>
</dbReference>
<keyword evidence="6 9" id="KW-0175">Coiled coil</keyword>
<dbReference type="InterPro" id="IPR056767">
    <property type="entry name" value="C2H2-Znf_KIN17"/>
</dbReference>
<evidence type="ECO:0000256" key="7">
    <source>
        <dbReference type="ARBA" id="ARBA00023242"/>
    </source>
</evidence>
<dbReference type="OrthoDB" id="10266249at2759"/>
<dbReference type="PANTHER" id="PTHR12805:SF0">
    <property type="entry name" value="DNA_RNA-BINDING PROTEIN KIN17"/>
    <property type="match status" value="1"/>
</dbReference>
<protein>
    <recommendedName>
        <fullName evidence="8">KIN17-like protein</fullName>
    </recommendedName>
</protein>
<dbReference type="CDD" id="cd13155">
    <property type="entry name" value="KOW_KIN17"/>
    <property type="match status" value="1"/>
</dbReference>
<keyword evidence="3" id="KW-0479">Metal-binding</keyword>
<organism evidence="12 13">
    <name type="scientific">Rhamnella rubrinervis</name>
    <dbReference type="NCBI Taxonomy" id="2594499"/>
    <lineage>
        <taxon>Eukaryota</taxon>
        <taxon>Viridiplantae</taxon>
        <taxon>Streptophyta</taxon>
        <taxon>Embryophyta</taxon>
        <taxon>Tracheophyta</taxon>
        <taxon>Spermatophyta</taxon>
        <taxon>Magnoliopsida</taxon>
        <taxon>eudicotyledons</taxon>
        <taxon>Gunneridae</taxon>
        <taxon>Pentapetalae</taxon>
        <taxon>rosids</taxon>
        <taxon>fabids</taxon>
        <taxon>Rosales</taxon>
        <taxon>Rhamnaceae</taxon>
        <taxon>rhamnoid group</taxon>
        <taxon>Rhamneae</taxon>
        <taxon>Rhamnella</taxon>
    </lineage>
</organism>
<dbReference type="InterPro" id="IPR038254">
    <property type="entry name" value="KIN17_WH-like_sf"/>
</dbReference>
<evidence type="ECO:0000256" key="2">
    <source>
        <dbReference type="ARBA" id="ARBA00008517"/>
    </source>
</evidence>
<evidence type="ECO:0000256" key="10">
    <source>
        <dbReference type="SAM" id="MobiDB-lite"/>
    </source>
</evidence>